<feature type="transmembrane region" description="Helical" evidence="9">
    <location>
        <begin position="403"/>
        <end position="427"/>
    </location>
</feature>
<feature type="domain" description="Cation efflux protein transmembrane" evidence="10">
    <location>
        <begin position="53"/>
        <end position="187"/>
    </location>
</feature>
<feature type="transmembrane region" description="Helical" evidence="9">
    <location>
        <begin position="74"/>
        <end position="95"/>
    </location>
</feature>
<protein>
    <submittedName>
        <fullName evidence="13">Uncharacterized protein LOC100202575 isoform X3</fullName>
    </submittedName>
</protein>
<dbReference type="InterPro" id="IPR027470">
    <property type="entry name" value="Cation_efflux_CTD"/>
</dbReference>
<feature type="transmembrane region" description="Helical" evidence="9">
    <location>
        <begin position="439"/>
        <end position="456"/>
    </location>
</feature>
<feature type="compositionally biased region" description="Basic and acidic residues" evidence="8">
    <location>
        <begin position="327"/>
        <end position="343"/>
    </location>
</feature>
<reference evidence="13" key="1">
    <citation type="submission" date="2025-08" db="UniProtKB">
        <authorList>
            <consortium name="RefSeq"/>
        </authorList>
    </citation>
    <scope>IDENTIFICATION</scope>
</reference>
<keyword evidence="5" id="KW-0862">Zinc</keyword>
<proteinExistence type="inferred from homology"/>
<organism evidence="12 13">
    <name type="scientific">Hydra vulgaris</name>
    <name type="common">Hydra</name>
    <name type="synonym">Hydra attenuata</name>
    <dbReference type="NCBI Taxonomy" id="6087"/>
    <lineage>
        <taxon>Eukaryota</taxon>
        <taxon>Metazoa</taxon>
        <taxon>Cnidaria</taxon>
        <taxon>Hydrozoa</taxon>
        <taxon>Hydroidolina</taxon>
        <taxon>Anthoathecata</taxon>
        <taxon>Aplanulata</taxon>
        <taxon>Hydridae</taxon>
        <taxon>Hydra</taxon>
    </lineage>
</organism>
<dbReference type="InterPro" id="IPR058533">
    <property type="entry name" value="Cation_efflux_TM"/>
</dbReference>
<feature type="compositionally biased region" description="Basic and acidic residues" evidence="8">
    <location>
        <begin position="267"/>
        <end position="303"/>
    </location>
</feature>
<feature type="compositionally biased region" description="Basic and acidic residues" evidence="8">
    <location>
        <begin position="225"/>
        <end position="238"/>
    </location>
</feature>
<name>A0ABM4C5Z3_HYDVU</name>
<dbReference type="Gene3D" id="1.20.1510.10">
    <property type="entry name" value="Cation efflux protein transmembrane domain"/>
    <property type="match status" value="2"/>
</dbReference>
<evidence type="ECO:0000256" key="1">
    <source>
        <dbReference type="ARBA" id="ARBA00004141"/>
    </source>
</evidence>
<keyword evidence="12" id="KW-1185">Reference proteome</keyword>
<evidence type="ECO:0000256" key="7">
    <source>
        <dbReference type="ARBA" id="ARBA00023136"/>
    </source>
</evidence>
<feature type="transmembrane region" description="Helical" evidence="9">
    <location>
        <begin position="116"/>
        <end position="138"/>
    </location>
</feature>
<keyword evidence="7 9" id="KW-0472">Membrane</keyword>
<dbReference type="RefSeq" id="XP_065657007.1">
    <property type="nucleotide sequence ID" value="XM_065800935.1"/>
</dbReference>
<feature type="compositionally biased region" description="Basic and acidic residues" evidence="8">
    <location>
        <begin position="189"/>
        <end position="213"/>
    </location>
</feature>
<evidence type="ECO:0000313" key="12">
    <source>
        <dbReference type="Proteomes" id="UP001652625"/>
    </source>
</evidence>
<gene>
    <name evidence="13" type="primary">LOC100202575</name>
</gene>
<dbReference type="PANTHER" id="PTHR45820:SF4">
    <property type="entry name" value="ZINC TRANSPORTER 63C, ISOFORM F"/>
    <property type="match status" value="1"/>
</dbReference>
<sequence>MCIGQHLLSKFSYKFQPFQVFFDKKIKMGCLEKLQDKVPCFMSRKFSFTTMTFLLTTFFLIEIVVGYITNSMALIAEAFHMLSDVVSLIVAWLALKYSSKQAPKDKYTYGYARAEVLGALVNAVFLVALCFSIFIEAIKRLVIVEPIENPILVFWVGAAGLIVNLFGMFLFYQTGHGHSHGGVSHSHSHGNENDEHSHGKESKSHSHSHESKNNKNSNKKLSSHSNDDKKTINKELSKHIHIHTNSPGKISYRSNNEISCSSNNGHSHSDANTHFHDGEKNHSHGGDNGHSHEAENMNGEHSHGGNNKHSHTGDNGHLHGGNNGHSHNGDNGHSHGGDIAKHSDTQDSWKHLCIDDDEKNTHKWEEKKNLLNEEKNDDSSIDLNCEKQESKTQSAGQLNIHAVYLHILGDALGSVIVMTSALIIVYATGTWTLYVDPTMSIIMVMIILKTSIPLLVNTSKILMNSVPNHIQVKSMKKRLLKKIPQIRNVHELHVWQLAGDKIIASVHVKFATPHDYEETSLKIKEFFHNEGIHSTTVQIEFEKQDNEVDRRGQCMVLCSLDSACDEMMCCKPGDDSK</sequence>
<dbReference type="Pfam" id="PF01545">
    <property type="entry name" value="Cation_efflux"/>
    <property type="match status" value="2"/>
</dbReference>
<keyword evidence="4 9" id="KW-0812">Transmembrane</keyword>
<dbReference type="InterPro" id="IPR027469">
    <property type="entry name" value="Cation_efflux_TMD_sf"/>
</dbReference>
<dbReference type="Proteomes" id="UP001652625">
    <property type="component" value="Chromosome 07"/>
</dbReference>
<evidence type="ECO:0000313" key="13">
    <source>
        <dbReference type="RefSeq" id="XP_065657007.1"/>
    </source>
</evidence>
<feature type="compositionally biased region" description="Polar residues" evidence="8">
    <location>
        <begin position="243"/>
        <end position="266"/>
    </location>
</feature>
<evidence type="ECO:0000256" key="8">
    <source>
        <dbReference type="SAM" id="MobiDB-lite"/>
    </source>
</evidence>
<feature type="transmembrane region" description="Helical" evidence="9">
    <location>
        <begin position="46"/>
        <end position="68"/>
    </location>
</feature>
<feature type="region of interest" description="Disordered" evidence="8">
    <location>
        <begin position="180"/>
        <end position="343"/>
    </location>
</feature>
<feature type="domain" description="Cation efflux protein transmembrane" evidence="10">
    <location>
        <begin position="395"/>
        <end position="463"/>
    </location>
</feature>
<evidence type="ECO:0000256" key="3">
    <source>
        <dbReference type="ARBA" id="ARBA00022448"/>
    </source>
</evidence>
<evidence type="ECO:0000256" key="4">
    <source>
        <dbReference type="ARBA" id="ARBA00022692"/>
    </source>
</evidence>
<dbReference type="SUPFAM" id="SSF161111">
    <property type="entry name" value="Cation efflux protein transmembrane domain-like"/>
    <property type="match status" value="1"/>
</dbReference>
<keyword evidence="6 9" id="KW-1133">Transmembrane helix</keyword>
<evidence type="ECO:0000256" key="5">
    <source>
        <dbReference type="ARBA" id="ARBA00022833"/>
    </source>
</evidence>
<feature type="transmembrane region" description="Helical" evidence="9">
    <location>
        <begin position="150"/>
        <end position="172"/>
    </location>
</feature>
<accession>A0ABM4C5Z3</accession>
<feature type="domain" description="Cation efflux protein cytoplasmic" evidence="11">
    <location>
        <begin position="477"/>
        <end position="540"/>
    </location>
</feature>
<keyword evidence="3" id="KW-0813">Transport</keyword>
<dbReference type="GeneID" id="100202575"/>
<comment type="subcellular location">
    <subcellularLocation>
        <location evidence="1">Membrane</location>
        <topology evidence="1">Multi-pass membrane protein</topology>
    </subcellularLocation>
</comment>
<dbReference type="Pfam" id="PF16916">
    <property type="entry name" value="ZT_dimer"/>
    <property type="match status" value="1"/>
</dbReference>
<evidence type="ECO:0000259" key="11">
    <source>
        <dbReference type="Pfam" id="PF16916"/>
    </source>
</evidence>
<dbReference type="NCBIfam" id="TIGR01297">
    <property type="entry name" value="CDF"/>
    <property type="match status" value="2"/>
</dbReference>
<evidence type="ECO:0000256" key="2">
    <source>
        <dbReference type="ARBA" id="ARBA00008873"/>
    </source>
</evidence>
<evidence type="ECO:0000259" key="10">
    <source>
        <dbReference type="Pfam" id="PF01545"/>
    </source>
</evidence>
<dbReference type="InterPro" id="IPR002524">
    <property type="entry name" value="Cation_efflux"/>
</dbReference>
<comment type="similarity">
    <text evidence="2">Belongs to the cation diffusion facilitator (CDF) transporter (TC 2.A.4) family. SLC30A subfamily.</text>
</comment>
<evidence type="ECO:0000256" key="9">
    <source>
        <dbReference type="SAM" id="Phobius"/>
    </source>
</evidence>
<evidence type="ECO:0000256" key="6">
    <source>
        <dbReference type="ARBA" id="ARBA00022989"/>
    </source>
</evidence>
<dbReference type="PANTHER" id="PTHR45820">
    <property type="entry name" value="FI23527P1"/>
    <property type="match status" value="1"/>
</dbReference>